<evidence type="ECO:0000313" key="6">
    <source>
        <dbReference type="EMBL" id="MST86769.1"/>
    </source>
</evidence>
<dbReference type="GO" id="GO:0009403">
    <property type="term" value="P:toxin biosynthetic process"/>
    <property type="evidence" value="ECO:0007669"/>
    <property type="project" value="InterPro"/>
</dbReference>
<organism evidence="6 7">
    <name type="scientific">Lactobacillus porci</name>
    <dbReference type="NCBI Taxonomy" id="2012477"/>
    <lineage>
        <taxon>Bacteria</taxon>
        <taxon>Bacillati</taxon>
        <taxon>Bacillota</taxon>
        <taxon>Bacilli</taxon>
        <taxon>Lactobacillales</taxon>
        <taxon>Lactobacillaceae</taxon>
        <taxon>Lactobacillus</taxon>
    </lineage>
</organism>
<evidence type="ECO:0000256" key="4">
    <source>
        <dbReference type="ARBA" id="ARBA00023136"/>
    </source>
</evidence>
<evidence type="ECO:0000256" key="3">
    <source>
        <dbReference type="ARBA" id="ARBA00022989"/>
    </source>
</evidence>
<keyword evidence="2 5" id="KW-0812">Transmembrane</keyword>
<feature type="transmembrane region" description="Helical" evidence="5">
    <location>
        <begin position="119"/>
        <end position="142"/>
    </location>
</feature>
<dbReference type="GO" id="GO:0016020">
    <property type="term" value="C:membrane"/>
    <property type="evidence" value="ECO:0007669"/>
    <property type="project" value="UniProtKB-SubCell"/>
</dbReference>
<dbReference type="AlphaFoldDB" id="A0A6A8MDP7"/>
<keyword evidence="3 5" id="KW-1133">Transmembrane helix</keyword>
<comment type="caution">
    <text evidence="6">The sequence shown here is derived from an EMBL/GenBank/DDBJ whole genome shotgun (WGS) entry which is preliminary data.</text>
</comment>
<dbReference type="EMBL" id="VUMX01000007">
    <property type="protein sequence ID" value="MST86769.1"/>
    <property type="molecule type" value="Genomic_DNA"/>
</dbReference>
<sequence>MVITLLVITYLVYQTYKGYNVGFSKRIINLIFAGVVFMIAIMLQNPIGNMIYKQAVGEAGISATLSIRDELILQGCRFAAFFVLLFVGKQLSKIVKGWLPERQAQVGFTKVLDSTAGALVSFVAAYFFMYVVLSIVNALGIAQLSSAISSSPFLSFIVNSTPGLSTGVFKTLFSVSRTTA</sequence>
<gene>
    <name evidence="6" type="ORF">FYJ62_03720</name>
</gene>
<evidence type="ECO:0000313" key="7">
    <source>
        <dbReference type="Proteomes" id="UP000438120"/>
    </source>
</evidence>
<evidence type="ECO:0000256" key="2">
    <source>
        <dbReference type="ARBA" id="ARBA00022692"/>
    </source>
</evidence>
<proteinExistence type="predicted"/>
<feature type="transmembrane region" description="Helical" evidence="5">
    <location>
        <begin position="27"/>
        <end position="43"/>
    </location>
</feature>
<accession>A0A6A8MDP7</accession>
<reference evidence="6 7" key="1">
    <citation type="submission" date="2019-08" db="EMBL/GenBank/DDBJ databases">
        <title>In-depth cultivation of the pig gut microbiome towards novel bacterial diversity and tailored functional studies.</title>
        <authorList>
            <person name="Wylensek D."/>
            <person name="Hitch T.C.A."/>
            <person name="Clavel T."/>
        </authorList>
    </citation>
    <scope>NUCLEOTIDE SEQUENCE [LARGE SCALE GENOMIC DNA]</scope>
    <source>
        <strain evidence="6 7">Bifido-178-WT-2B</strain>
    </source>
</reference>
<keyword evidence="4 5" id="KW-0472">Membrane</keyword>
<evidence type="ECO:0000256" key="1">
    <source>
        <dbReference type="ARBA" id="ARBA00004141"/>
    </source>
</evidence>
<keyword evidence="7" id="KW-1185">Reference proteome</keyword>
<dbReference type="InterPro" id="IPR003825">
    <property type="entry name" value="Colicin-V_CvpA"/>
</dbReference>
<evidence type="ECO:0000256" key="5">
    <source>
        <dbReference type="SAM" id="Phobius"/>
    </source>
</evidence>
<name>A0A6A8MDP7_9LACO</name>
<comment type="subcellular location">
    <subcellularLocation>
        <location evidence="1">Membrane</location>
        <topology evidence="1">Multi-pass membrane protein</topology>
    </subcellularLocation>
</comment>
<dbReference type="Pfam" id="PF02674">
    <property type="entry name" value="Colicin_V"/>
    <property type="match status" value="1"/>
</dbReference>
<dbReference type="Proteomes" id="UP000438120">
    <property type="component" value="Unassembled WGS sequence"/>
</dbReference>
<protein>
    <submittedName>
        <fullName evidence="6">CvpA family protein</fullName>
    </submittedName>
</protein>